<keyword evidence="2" id="KW-1185">Reference proteome</keyword>
<gene>
    <name evidence="1" type="ORF">COCCADRAFT_93369</name>
</gene>
<organism evidence="1 2">
    <name type="scientific">Cochliobolus carbonum (strain 26-R-13)</name>
    <name type="common">Maize leaf spot fungus</name>
    <name type="synonym">Bipolaris zeicola</name>
    <dbReference type="NCBI Taxonomy" id="930089"/>
    <lineage>
        <taxon>Eukaryota</taxon>
        <taxon>Fungi</taxon>
        <taxon>Dikarya</taxon>
        <taxon>Ascomycota</taxon>
        <taxon>Pezizomycotina</taxon>
        <taxon>Dothideomycetes</taxon>
        <taxon>Pleosporomycetidae</taxon>
        <taxon>Pleosporales</taxon>
        <taxon>Pleosporineae</taxon>
        <taxon>Pleosporaceae</taxon>
        <taxon>Bipolaris</taxon>
    </lineage>
</organism>
<accession>W6YAC2</accession>
<evidence type="ECO:0000313" key="1">
    <source>
        <dbReference type="EMBL" id="EUC34495.1"/>
    </source>
</evidence>
<name>W6YAC2_COCC2</name>
<sequence>MSEAMTSCFHGYCVNFEKQVLRAQGVQCFAKEQRRYEVFANMRYEGRDTTLMILRLEDDAFLSTFLQRHRWEIQLHPLSARSFIDDVRIGIIASTNKIAEKRSFAAVQG</sequence>
<dbReference type="Proteomes" id="UP000053841">
    <property type="component" value="Unassembled WGS sequence"/>
</dbReference>
<dbReference type="RefSeq" id="XP_007711193.1">
    <property type="nucleotide sequence ID" value="XM_007713003.1"/>
</dbReference>
<protein>
    <submittedName>
        <fullName evidence="1">Uncharacterized protein</fullName>
    </submittedName>
</protein>
<reference evidence="1 2" key="1">
    <citation type="journal article" date="2013" name="PLoS Genet.">
        <title>Comparative genome structure, secondary metabolite, and effector coding capacity across Cochliobolus pathogens.</title>
        <authorList>
            <person name="Condon B.J."/>
            <person name="Leng Y."/>
            <person name="Wu D."/>
            <person name="Bushley K.E."/>
            <person name="Ohm R.A."/>
            <person name="Otillar R."/>
            <person name="Martin J."/>
            <person name="Schackwitz W."/>
            <person name="Grimwood J."/>
            <person name="MohdZainudin N."/>
            <person name="Xue C."/>
            <person name="Wang R."/>
            <person name="Manning V.A."/>
            <person name="Dhillon B."/>
            <person name="Tu Z.J."/>
            <person name="Steffenson B.J."/>
            <person name="Salamov A."/>
            <person name="Sun H."/>
            <person name="Lowry S."/>
            <person name="LaButti K."/>
            <person name="Han J."/>
            <person name="Copeland A."/>
            <person name="Lindquist E."/>
            <person name="Barry K."/>
            <person name="Schmutz J."/>
            <person name="Baker S.E."/>
            <person name="Ciuffetti L.M."/>
            <person name="Grigoriev I.V."/>
            <person name="Zhong S."/>
            <person name="Turgeon B.G."/>
        </authorList>
    </citation>
    <scope>NUCLEOTIDE SEQUENCE [LARGE SCALE GENOMIC DNA]</scope>
    <source>
        <strain evidence="1 2">26-R-13</strain>
    </source>
</reference>
<proteinExistence type="predicted"/>
<dbReference type="EMBL" id="KI964590">
    <property type="protein sequence ID" value="EUC34495.1"/>
    <property type="molecule type" value="Genomic_DNA"/>
</dbReference>
<dbReference type="GeneID" id="19153558"/>
<dbReference type="KEGG" id="bze:COCCADRAFT_93369"/>
<dbReference type="STRING" id="930089.W6YAC2"/>
<evidence type="ECO:0000313" key="2">
    <source>
        <dbReference type="Proteomes" id="UP000053841"/>
    </source>
</evidence>
<dbReference type="HOGENOM" id="CLU_174160_0_0_1"/>
<dbReference type="AlphaFoldDB" id="W6YAC2"/>